<name>A0A397FB65_APHAT</name>
<dbReference type="Pfam" id="PF13423">
    <property type="entry name" value="UCH_1"/>
    <property type="match status" value="1"/>
</dbReference>
<comment type="caution">
    <text evidence="3">The sequence shown here is derived from an EMBL/GenBank/DDBJ whole genome shotgun (WGS) entry which is preliminary data.</text>
</comment>
<dbReference type="InterPro" id="IPR050785">
    <property type="entry name" value="PAN2-PAN3_catalytic_subunit"/>
</dbReference>
<dbReference type="Gene3D" id="3.90.70.10">
    <property type="entry name" value="Cysteine proteinases"/>
    <property type="match status" value="1"/>
</dbReference>
<gene>
    <name evidence="3" type="ORF">DYB31_009102</name>
</gene>
<dbReference type="InterPro" id="IPR038765">
    <property type="entry name" value="Papain-like_cys_pep_sf"/>
</dbReference>
<dbReference type="GO" id="GO:0004535">
    <property type="term" value="F:poly(A)-specific ribonuclease activity"/>
    <property type="evidence" value="ECO:0007669"/>
    <property type="project" value="TreeGrafter"/>
</dbReference>
<dbReference type="GO" id="GO:0031251">
    <property type="term" value="C:PAN complex"/>
    <property type="evidence" value="ECO:0007669"/>
    <property type="project" value="TreeGrafter"/>
</dbReference>
<evidence type="ECO:0000259" key="2">
    <source>
        <dbReference type="Pfam" id="PF13423"/>
    </source>
</evidence>
<dbReference type="Proteomes" id="UP000266196">
    <property type="component" value="Unassembled WGS sequence"/>
</dbReference>
<dbReference type="InterPro" id="IPR028881">
    <property type="entry name" value="PAN2_UCH_dom"/>
</dbReference>
<protein>
    <recommendedName>
        <fullName evidence="2">PAN2 UCH domain-containing protein</fullName>
    </recommendedName>
</protein>
<feature type="domain" description="PAN2 UCH" evidence="2">
    <location>
        <begin position="137"/>
        <end position="211"/>
    </location>
</feature>
<organism evidence="3 4">
    <name type="scientific">Aphanomyces astaci</name>
    <name type="common">Crayfish plague agent</name>
    <dbReference type="NCBI Taxonomy" id="112090"/>
    <lineage>
        <taxon>Eukaryota</taxon>
        <taxon>Sar</taxon>
        <taxon>Stramenopiles</taxon>
        <taxon>Oomycota</taxon>
        <taxon>Saprolegniomycetes</taxon>
        <taxon>Saprolegniales</taxon>
        <taxon>Verrucalvaceae</taxon>
        <taxon>Aphanomyces</taxon>
    </lineage>
</organism>
<reference evidence="3 4" key="1">
    <citation type="submission" date="2018-08" db="EMBL/GenBank/DDBJ databases">
        <title>Aphanomyces genome sequencing and annotation.</title>
        <authorList>
            <person name="Minardi D."/>
            <person name="Oidtmann B."/>
            <person name="Van Der Giezen M."/>
            <person name="Studholme D.J."/>
        </authorList>
    </citation>
    <scope>NUCLEOTIDE SEQUENCE [LARGE SCALE GENOMIC DNA]</scope>
    <source>
        <strain evidence="3 4">197901</strain>
    </source>
</reference>
<dbReference type="PANTHER" id="PTHR15728">
    <property type="entry name" value="DEADENYLATION COMPLEX CATALYTIC SUBUNIT PAN2"/>
    <property type="match status" value="1"/>
</dbReference>
<accession>A0A397FB65</accession>
<evidence type="ECO:0000313" key="4">
    <source>
        <dbReference type="Proteomes" id="UP000266196"/>
    </source>
</evidence>
<dbReference type="PANTHER" id="PTHR15728:SF0">
    <property type="entry name" value="PAN2-PAN3 DEADENYLATION COMPLEX CATALYTIC SUBUNIT PAN2"/>
    <property type="match status" value="1"/>
</dbReference>
<dbReference type="SUPFAM" id="SSF54001">
    <property type="entry name" value="Cysteine proteinases"/>
    <property type="match status" value="1"/>
</dbReference>
<sequence>MERRWRQQHVHAMQERVQLRPHGKLSPPLHHELDILGLVGLGHGFTSHRGVQRNSFVYGSGRAAALATVDPRSAESPMRRRDSRSIGSAKSFDEADPSWHHMDGGCSYKYTEMHLSKHSMDGYVFDFSKHNRSLTHVGLENSLPFAYMNAVLQLLFATPAVTSTLRTHLCDVVNCVCCELAFLCHMMDQTTKYALQKHKSVQTTNFLSALHQ</sequence>
<feature type="region of interest" description="Disordered" evidence="1">
    <location>
        <begin position="69"/>
        <end position="89"/>
    </location>
</feature>
<evidence type="ECO:0000313" key="3">
    <source>
        <dbReference type="EMBL" id="RHZ24573.1"/>
    </source>
</evidence>
<dbReference type="EMBL" id="QUTE01008439">
    <property type="protein sequence ID" value="RHZ24573.1"/>
    <property type="molecule type" value="Genomic_DNA"/>
</dbReference>
<proteinExistence type="predicted"/>
<dbReference type="GO" id="GO:0000289">
    <property type="term" value="P:nuclear-transcribed mRNA poly(A) tail shortening"/>
    <property type="evidence" value="ECO:0007669"/>
    <property type="project" value="TreeGrafter"/>
</dbReference>
<dbReference type="GO" id="GO:0000932">
    <property type="term" value="C:P-body"/>
    <property type="evidence" value="ECO:0007669"/>
    <property type="project" value="TreeGrafter"/>
</dbReference>
<feature type="non-terminal residue" evidence="3">
    <location>
        <position position="212"/>
    </location>
</feature>
<dbReference type="AlphaFoldDB" id="A0A397FB65"/>
<dbReference type="VEuPathDB" id="FungiDB:H257_10835"/>
<evidence type="ECO:0000256" key="1">
    <source>
        <dbReference type="SAM" id="MobiDB-lite"/>
    </source>
</evidence>